<dbReference type="EMBL" id="JBHFQA010000004">
    <property type="protein sequence ID" value="KAL2100033.1"/>
    <property type="molecule type" value="Genomic_DNA"/>
</dbReference>
<dbReference type="Pfam" id="PF25552">
    <property type="entry name" value="LIFR_D4"/>
    <property type="match status" value="1"/>
</dbReference>
<gene>
    <name evidence="14" type="ORF">ACEWY4_004427</name>
</gene>
<keyword evidence="4 12" id="KW-0732">Signal</keyword>
<reference evidence="14 15" key="1">
    <citation type="submission" date="2024-09" db="EMBL/GenBank/DDBJ databases">
        <title>A chromosome-level genome assembly of Gray's grenadier anchovy, Coilia grayii.</title>
        <authorList>
            <person name="Fu Z."/>
        </authorList>
    </citation>
    <scope>NUCLEOTIDE SEQUENCE [LARGE SCALE GENOMIC DNA]</scope>
    <source>
        <strain evidence="14">G4</strain>
        <tissue evidence="14">Muscle</tissue>
    </source>
</reference>
<keyword evidence="7 11" id="KW-0472">Membrane</keyword>
<name>A0ABD1KLL1_9TELE</name>
<dbReference type="GO" id="GO:0005886">
    <property type="term" value="C:plasma membrane"/>
    <property type="evidence" value="ECO:0007669"/>
    <property type="project" value="UniProtKB-ARBA"/>
</dbReference>
<dbReference type="InterPro" id="IPR052672">
    <property type="entry name" value="Type1_Cytokine_Rcpt_Type2"/>
</dbReference>
<evidence type="ECO:0000256" key="8">
    <source>
        <dbReference type="ARBA" id="ARBA00023170"/>
    </source>
</evidence>
<dbReference type="CDD" id="cd00063">
    <property type="entry name" value="FN3"/>
    <property type="match status" value="2"/>
</dbReference>
<evidence type="ECO:0000256" key="3">
    <source>
        <dbReference type="ARBA" id="ARBA00022692"/>
    </source>
</evidence>
<feature type="signal peptide" evidence="12">
    <location>
        <begin position="1"/>
        <end position="17"/>
    </location>
</feature>
<evidence type="ECO:0000259" key="13">
    <source>
        <dbReference type="PROSITE" id="PS50853"/>
    </source>
</evidence>
<evidence type="ECO:0000256" key="6">
    <source>
        <dbReference type="ARBA" id="ARBA00022989"/>
    </source>
</evidence>
<dbReference type="PANTHER" id="PTHR48423:SF1">
    <property type="entry name" value="INTERLEUKIN-27 RECEPTOR SUBUNIT ALPHA"/>
    <property type="match status" value="1"/>
</dbReference>
<comment type="caution">
    <text evidence="14">The sequence shown here is derived from an EMBL/GenBank/DDBJ whole genome shotgun (WGS) entry which is preliminary data.</text>
</comment>
<dbReference type="InterPro" id="IPR003961">
    <property type="entry name" value="FN3_dom"/>
</dbReference>
<dbReference type="InterPro" id="IPR036116">
    <property type="entry name" value="FN3_sf"/>
</dbReference>
<dbReference type="Gene3D" id="2.60.40.10">
    <property type="entry name" value="Immunoglobulins"/>
    <property type="match status" value="7"/>
</dbReference>
<evidence type="ECO:0000256" key="9">
    <source>
        <dbReference type="ARBA" id="ARBA00023180"/>
    </source>
</evidence>
<comment type="similarity">
    <text evidence="2">Belongs to the type I cytokine receptor family. Type 2 subfamily.</text>
</comment>
<feature type="domain" description="Fibronectin type-III" evidence="13">
    <location>
        <begin position="304"/>
        <end position="400"/>
    </location>
</feature>
<evidence type="ECO:0000256" key="2">
    <source>
        <dbReference type="ARBA" id="ARBA00008921"/>
    </source>
</evidence>
<dbReference type="Proteomes" id="UP001591681">
    <property type="component" value="Unassembled WGS sequence"/>
</dbReference>
<evidence type="ECO:0000313" key="15">
    <source>
        <dbReference type="Proteomes" id="UP001591681"/>
    </source>
</evidence>
<feature type="region of interest" description="Disordered" evidence="10">
    <location>
        <begin position="476"/>
        <end position="496"/>
    </location>
</feature>
<evidence type="ECO:0000313" key="14">
    <source>
        <dbReference type="EMBL" id="KAL2100033.1"/>
    </source>
</evidence>
<protein>
    <recommendedName>
        <fullName evidence="13">Fibronectin type-III domain-containing protein</fullName>
    </recommendedName>
</protein>
<accession>A0ABD1KLL1</accession>
<evidence type="ECO:0000256" key="12">
    <source>
        <dbReference type="SAM" id="SignalP"/>
    </source>
</evidence>
<keyword evidence="8" id="KW-0675">Receptor</keyword>
<dbReference type="AlphaFoldDB" id="A0ABD1KLL1"/>
<evidence type="ECO:0000256" key="10">
    <source>
        <dbReference type="SAM" id="MobiDB-lite"/>
    </source>
</evidence>
<evidence type="ECO:0000256" key="5">
    <source>
        <dbReference type="ARBA" id="ARBA00022737"/>
    </source>
</evidence>
<dbReference type="InterPro" id="IPR040817">
    <property type="entry name" value="LIFR_D2"/>
</dbReference>
<feature type="transmembrane region" description="Helical" evidence="11">
    <location>
        <begin position="684"/>
        <end position="707"/>
    </location>
</feature>
<keyword evidence="9" id="KW-0325">Glycoprotein</keyword>
<evidence type="ECO:0000256" key="7">
    <source>
        <dbReference type="ARBA" id="ARBA00023136"/>
    </source>
</evidence>
<dbReference type="PROSITE" id="PS50853">
    <property type="entry name" value="FN3"/>
    <property type="match status" value="2"/>
</dbReference>
<feature type="domain" description="Fibronectin type-III" evidence="13">
    <location>
        <begin position="582"/>
        <end position="684"/>
    </location>
</feature>
<keyword evidence="3 11" id="KW-0812">Transmembrane</keyword>
<sequence length="902" mass="100498">MIACLLMTTFAVEVVQGVLDAPQLGNVSGHLENRTIEVLWTDEPSIIGKLEKVIYDIEVYNPGQEEAVHKDSVEKRPNPEARHSWKWTSPLPLQCLPHSVRLRVSNNEDVSDWTGRKHVEGSGSNVSGIYPEEDFALAGSQKKFCCVIANGTKFRNFTHGDDPVGPGTRVKQTYIFEVTLKHSSRYGHRFSCEMEDKTKSTDAYVFVGYSPEVHNFTCETRNLTLLECSWTQGDDKNLRKGGTNYTLNGRSCKNSVRDQIHHQCSVKLSANQEEVVLILTAENKINKTTLNCTINPRHRVYLENPHSLQISRNVTSRNAHLHWSWPVVNLETLLMRCQVHYCGERACEETEETGDGLHSVMLCDLHPYTKYSVKVRCASAKHFWKWGDWSEEVSFVTREDRPQAVDVWMTVDRNKRSFVLWKELSAEQSHGKITKYELSWDGRAEVLQPAQHCVNVSTDGVGRRVTITAWNSAGSSPTSTITIPTPPADVKKSPVKGSNGSLELSWDPEPGASCGYVVDWLAVGSQDKCGIEWIKIPAGHNSARINSGFKDGVRYTLSLYACSPGAPKLLQRWEGYGREQAPNKAPGVHAVQDGHDVLLSWDEIPLEDQRGFIQGYVINYSLSSHENMGQHKTKNIRGSKRRMQEKITGLVADEYVFWISAYTSGGEGPANRTSITLPSQTHQIIVNSIISLGFAILLAVMLAIVWYRKRTWLKETLYPPIPAPWLDCSTSNGILDFELLEVPTENVEHPTTCELKLDAEEEIVSALPFACDDGATGFDNTLYLLTNGTNNDVDSSGSQPFLLPDNLIYKNIPVPNCDKPSTTAASTGSYNSQCPPVHTEMLPCSDTYEPLQGICKASQSGPKWRSDLEDDACLDLVCSPIAVNSSQPLLRDSFGSMEDTPS</sequence>
<dbReference type="Pfam" id="PF00041">
    <property type="entry name" value="fn3"/>
    <property type="match status" value="1"/>
</dbReference>
<organism evidence="14 15">
    <name type="scientific">Coilia grayii</name>
    <name type="common">Gray's grenadier anchovy</name>
    <dbReference type="NCBI Taxonomy" id="363190"/>
    <lineage>
        <taxon>Eukaryota</taxon>
        <taxon>Metazoa</taxon>
        <taxon>Chordata</taxon>
        <taxon>Craniata</taxon>
        <taxon>Vertebrata</taxon>
        <taxon>Euteleostomi</taxon>
        <taxon>Actinopterygii</taxon>
        <taxon>Neopterygii</taxon>
        <taxon>Teleostei</taxon>
        <taxon>Clupei</taxon>
        <taxon>Clupeiformes</taxon>
        <taxon>Clupeoidei</taxon>
        <taxon>Engraulidae</taxon>
        <taxon>Coilinae</taxon>
        <taxon>Coilia</taxon>
    </lineage>
</organism>
<proteinExistence type="inferred from homology"/>
<evidence type="ECO:0000256" key="11">
    <source>
        <dbReference type="SAM" id="Phobius"/>
    </source>
</evidence>
<keyword evidence="5" id="KW-0677">Repeat</keyword>
<dbReference type="SMART" id="SM00060">
    <property type="entry name" value="FN3"/>
    <property type="match status" value="3"/>
</dbReference>
<comment type="subcellular location">
    <subcellularLocation>
        <location evidence="1">Membrane</location>
        <topology evidence="1">Single-pass type I membrane protein</topology>
    </subcellularLocation>
</comment>
<dbReference type="PANTHER" id="PTHR48423">
    <property type="entry name" value="INTERLEUKIN-27 RECEPTOR SUBUNIT ALPHA"/>
    <property type="match status" value="1"/>
</dbReference>
<dbReference type="Pfam" id="PF17971">
    <property type="entry name" value="LIFR_D2"/>
    <property type="match status" value="1"/>
</dbReference>
<evidence type="ECO:0000256" key="1">
    <source>
        <dbReference type="ARBA" id="ARBA00004479"/>
    </source>
</evidence>
<evidence type="ECO:0000256" key="4">
    <source>
        <dbReference type="ARBA" id="ARBA00022729"/>
    </source>
</evidence>
<keyword evidence="15" id="KW-1185">Reference proteome</keyword>
<dbReference type="SUPFAM" id="SSF49265">
    <property type="entry name" value="Fibronectin type III"/>
    <property type="match status" value="3"/>
</dbReference>
<dbReference type="InterPro" id="IPR013783">
    <property type="entry name" value="Ig-like_fold"/>
</dbReference>
<feature type="chain" id="PRO_5044852380" description="Fibronectin type-III domain-containing protein" evidence="12">
    <location>
        <begin position="18"/>
        <end position="902"/>
    </location>
</feature>
<keyword evidence="6 11" id="KW-1133">Transmembrane helix</keyword>